<feature type="region of interest" description="Disordered" evidence="1">
    <location>
        <begin position="234"/>
        <end position="316"/>
    </location>
</feature>
<evidence type="ECO:0000313" key="3">
    <source>
        <dbReference type="Proteomes" id="UP001322138"/>
    </source>
</evidence>
<accession>A0ABR0FCQ0</accession>
<feature type="compositionally biased region" description="Polar residues" evidence="1">
    <location>
        <begin position="269"/>
        <end position="280"/>
    </location>
</feature>
<proteinExistence type="predicted"/>
<comment type="caution">
    <text evidence="2">The sequence shown here is derived from an EMBL/GenBank/DDBJ whole genome shotgun (WGS) entry which is preliminary data.</text>
</comment>
<feature type="non-terminal residue" evidence="2">
    <location>
        <position position="1"/>
    </location>
</feature>
<dbReference type="GeneID" id="87899977"/>
<name>A0ABR0FCQ0_9PEZI</name>
<dbReference type="RefSeq" id="XP_062729683.1">
    <property type="nucleotide sequence ID" value="XM_062880495.1"/>
</dbReference>
<dbReference type="EMBL" id="JAFFGZ010000008">
    <property type="protein sequence ID" value="KAK4640707.1"/>
    <property type="molecule type" value="Genomic_DNA"/>
</dbReference>
<protein>
    <submittedName>
        <fullName evidence="2">Uncharacterized protein</fullName>
    </submittedName>
</protein>
<gene>
    <name evidence="2" type="ORF">QC761_600325</name>
</gene>
<feature type="compositionally biased region" description="Basic and acidic residues" evidence="1">
    <location>
        <begin position="298"/>
        <end position="311"/>
    </location>
</feature>
<dbReference type="Proteomes" id="UP001322138">
    <property type="component" value="Unassembled WGS sequence"/>
</dbReference>
<organism evidence="2 3">
    <name type="scientific">Podospora bellae-mahoneyi</name>
    <dbReference type="NCBI Taxonomy" id="2093777"/>
    <lineage>
        <taxon>Eukaryota</taxon>
        <taxon>Fungi</taxon>
        <taxon>Dikarya</taxon>
        <taxon>Ascomycota</taxon>
        <taxon>Pezizomycotina</taxon>
        <taxon>Sordariomycetes</taxon>
        <taxon>Sordariomycetidae</taxon>
        <taxon>Sordariales</taxon>
        <taxon>Podosporaceae</taxon>
        <taxon>Podospora</taxon>
    </lineage>
</organism>
<reference evidence="2 3" key="1">
    <citation type="journal article" date="2023" name="bioRxiv">
        <title>High-quality genome assemblies of four members of thePodospora anserinaspecies complex.</title>
        <authorList>
            <person name="Ament-Velasquez S.L."/>
            <person name="Vogan A.A."/>
            <person name="Wallerman O."/>
            <person name="Hartmann F."/>
            <person name="Gautier V."/>
            <person name="Silar P."/>
            <person name="Giraud T."/>
            <person name="Johannesson H."/>
        </authorList>
    </citation>
    <scope>NUCLEOTIDE SEQUENCE [LARGE SCALE GENOMIC DNA]</scope>
    <source>
        <strain evidence="2 3">CBS 112042</strain>
    </source>
</reference>
<keyword evidence="3" id="KW-1185">Reference proteome</keyword>
<sequence>PATTRHCSDFEEIPWSTLVSKKFKLNSVTYTLLLPRCFAFFHFSLSCNRSHSSACERYGPHAIDSMPSGQCVRLMSEKFIHMSDINQTTPRMDQGGFGHPCIILKRSHDGFMALIALISSFGCSSRGTAQAPWWRPDLRKIHPDKTVFPAAANCNSERPDPSRPFIQLQHGIRFNFPTWIDAVPATCLSAWRGQENKQLTRQSLSDLLAHMRQAAPQRWRDVNNAMVTIATTTASGPSLAGLPTPPSTPPARLAASPSPPPPPLPPRQIDQSWRRSQTPASFAGDTDKRKRRTSSSNGEKDGKVQKVEEWRLSAGPVGHCCGGVVEEEGDGGQWCTVVQKRKSGKK</sequence>
<evidence type="ECO:0000256" key="1">
    <source>
        <dbReference type="SAM" id="MobiDB-lite"/>
    </source>
</evidence>
<feature type="compositionally biased region" description="Pro residues" evidence="1">
    <location>
        <begin position="257"/>
        <end position="266"/>
    </location>
</feature>
<evidence type="ECO:0000313" key="2">
    <source>
        <dbReference type="EMBL" id="KAK4640707.1"/>
    </source>
</evidence>